<evidence type="ECO:0000256" key="1">
    <source>
        <dbReference type="ARBA" id="ARBA00004123"/>
    </source>
</evidence>
<evidence type="ECO:0000256" key="5">
    <source>
        <dbReference type="ARBA" id="ARBA00023242"/>
    </source>
</evidence>
<name>A0AAF0TVM5_SOLVR</name>
<keyword evidence="5" id="KW-0539">Nucleus</keyword>
<evidence type="ECO:0000256" key="3">
    <source>
        <dbReference type="ARBA" id="ARBA00023125"/>
    </source>
</evidence>
<dbReference type="AlphaFoldDB" id="A0AAF0TVM5"/>
<gene>
    <name evidence="8" type="ORF">MTR67_027681</name>
</gene>
<reference evidence="8" key="1">
    <citation type="submission" date="2023-08" db="EMBL/GenBank/DDBJ databases">
        <title>A de novo genome assembly of Solanum verrucosum Schlechtendal, a Mexican diploid species geographically isolated from the other diploid A-genome species in potato relatives.</title>
        <authorList>
            <person name="Hosaka K."/>
        </authorList>
    </citation>
    <scope>NUCLEOTIDE SEQUENCE</scope>
    <source>
        <tissue evidence="8">Young leaves</tissue>
    </source>
</reference>
<evidence type="ECO:0000256" key="6">
    <source>
        <dbReference type="SAM" id="MobiDB-lite"/>
    </source>
</evidence>
<evidence type="ECO:0000313" key="9">
    <source>
        <dbReference type="Proteomes" id="UP001234989"/>
    </source>
</evidence>
<proteinExistence type="predicted"/>
<evidence type="ECO:0000256" key="4">
    <source>
        <dbReference type="ARBA" id="ARBA00023163"/>
    </source>
</evidence>
<dbReference type="SUPFAM" id="SSF55455">
    <property type="entry name" value="SRF-like"/>
    <property type="match status" value="1"/>
</dbReference>
<evidence type="ECO:0000259" key="7">
    <source>
        <dbReference type="PROSITE" id="PS50066"/>
    </source>
</evidence>
<keyword evidence="4" id="KW-0804">Transcription</keyword>
<dbReference type="GO" id="GO:0003677">
    <property type="term" value="F:DNA binding"/>
    <property type="evidence" value="ECO:0007669"/>
    <property type="project" value="UniProtKB-KW"/>
</dbReference>
<evidence type="ECO:0000256" key="2">
    <source>
        <dbReference type="ARBA" id="ARBA00023015"/>
    </source>
</evidence>
<feature type="compositionally biased region" description="Basic and acidic residues" evidence="6">
    <location>
        <begin position="133"/>
        <end position="144"/>
    </location>
</feature>
<dbReference type="EMBL" id="CP133617">
    <property type="protein sequence ID" value="WMV34296.1"/>
    <property type="molecule type" value="Genomic_DNA"/>
</dbReference>
<dbReference type="InterPro" id="IPR002100">
    <property type="entry name" value="TF_MADSbox"/>
</dbReference>
<keyword evidence="2" id="KW-0805">Transcription regulation</keyword>
<dbReference type="GO" id="GO:0046983">
    <property type="term" value="F:protein dimerization activity"/>
    <property type="evidence" value="ECO:0007669"/>
    <property type="project" value="InterPro"/>
</dbReference>
<comment type="subcellular location">
    <subcellularLocation>
        <location evidence="1">Nucleus</location>
    </subcellularLocation>
</comment>
<dbReference type="InterPro" id="IPR036879">
    <property type="entry name" value="TF_MADSbox_sf"/>
</dbReference>
<sequence>MTKRGLRSTRNPNPKMKKAILDKRLESLCKKAKGMSILFHIETGLIVFTPGENNVFAWSSLIQAKDRVKDYLSCSKNRRLIKFVNKAEQMAEEKEMEFLFNQLVKARIRVDELDLRETKGLLKLFAVKRAQNEERKKQLKETAENRVGSNDNNDGEENV</sequence>
<keyword evidence="9" id="KW-1185">Reference proteome</keyword>
<accession>A0AAF0TVM5</accession>
<dbReference type="GO" id="GO:0005634">
    <property type="term" value="C:nucleus"/>
    <property type="evidence" value="ECO:0007669"/>
    <property type="project" value="UniProtKB-SubCell"/>
</dbReference>
<evidence type="ECO:0000313" key="8">
    <source>
        <dbReference type="EMBL" id="WMV34296.1"/>
    </source>
</evidence>
<keyword evidence="3" id="KW-0238">DNA-binding</keyword>
<dbReference type="Gene3D" id="3.40.1810.10">
    <property type="entry name" value="Transcription factor, MADS-box"/>
    <property type="match status" value="1"/>
</dbReference>
<feature type="region of interest" description="Disordered" evidence="6">
    <location>
        <begin position="133"/>
        <end position="159"/>
    </location>
</feature>
<dbReference type="PROSITE" id="PS50066">
    <property type="entry name" value="MADS_BOX_2"/>
    <property type="match status" value="1"/>
</dbReference>
<dbReference type="Proteomes" id="UP001234989">
    <property type="component" value="Chromosome 6"/>
</dbReference>
<protein>
    <recommendedName>
        <fullName evidence="7">MADS-box domain-containing protein</fullName>
    </recommendedName>
</protein>
<organism evidence="8 9">
    <name type="scientific">Solanum verrucosum</name>
    <dbReference type="NCBI Taxonomy" id="315347"/>
    <lineage>
        <taxon>Eukaryota</taxon>
        <taxon>Viridiplantae</taxon>
        <taxon>Streptophyta</taxon>
        <taxon>Embryophyta</taxon>
        <taxon>Tracheophyta</taxon>
        <taxon>Spermatophyta</taxon>
        <taxon>Magnoliopsida</taxon>
        <taxon>eudicotyledons</taxon>
        <taxon>Gunneridae</taxon>
        <taxon>Pentapetalae</taxon>
        <taxon>asterids</taxon>
        <taxon>lamiids</taxon>
        <taxon>Solanales</taxon>
        <taxon>Solanaceae</taxon>
        <taxon>Solanoideae</taxon>
        <taxon>Solaneae</taxon>
        <taxon>Solanum</taxon>
    </lineage>
</organism>
<feature type="domain" description="MADS-box" evidence="7">
    <location>
        <begin position="1"/>
        <end position="49"/>
    </location>
</feature>